<dbReference type="PROSITE" id="PS50893">
    <property type="entry name" value="ABC_TRANSPORTER_2"/>
    <property type="match status" value="1"/>
</dbReference>
<dbReference type="SUPFAM" id="SSF52540">
    <property type="entry name" value="P-loop containing nucleoside triphosphate hydrolases"/>
    <property type="match status" value="1"/>
</dbReference>
<reference evidence="5 6" key="1">
    <citation type="journal article" date="2016" name="Environ. Microbiol.">
        <title>Genomic resolution of a cold subsurface aquifer community provides metabolic insights for novel microbes adapted to high CO concentrations.</title>
        <authorList>
            <person name="Probst A.J."/>
            <person name="Castelle C.J."/>
            <person name="Singh A."/>
            <person name="Brown C.T."/>
            <person name="Anantharaman K."/>
            <person name="Sharon I."/>
            <person name="Hug L.A."/>
            <person name="Burstein D."/>
            <person name="Emerson J.B."/>
            <person name="Thomas B.C."/>
            <person name="Banfield J.F."/>
        </authorList>
    </citation>
    <scope>NUCLEOTIDE SEQUENCE [LARGE SCALE GENOMIC DNA]</scope>
    <source>
        <strain evidence="5">CG1_02_47_37</strain>
    </source>
</reference>
<dbReference type="InterPro" id="IPR003439">
    <property type="entry name" value="ABC_transporter-like_ATP-bd"/>
</dbReference>
<dbReference type="InterPro" id="IPR003593">
    <property type="entry name" value="AAA+_ATPase"/>
</dbReference>
<evidence type="ECO:0000256" key="3">
    <source>
        <dbReference type="ARBA" id="ARBA00022840"/>
    </source>
</evidence>
<dbReference type="PANTHER" id="PTHR42711:SF4">
    <property type="entry name" value="ABC TRANSPORTER RELATED"/>
    <property type="match status" value="1"/>
</dbReference>
<name>A0A1J4RUF6_9BACT</name>
<dbReference type="Proteomes" id="UP000183144">
    <property type="component" value="Unassembled WGS sequence"/>
</dbReference>
<dbReference type="CDD" id="cd03267">
    <property type="entry name" value="ABC_NatA_like"/>
    <property type="match status" value="1"/>
</dbReference>
<dbReference type="EMBL" id="MNUI01000022">
    <property type="protein sequence ID" value="OIN89605.1"/>
    <property type="molecule type" value="Genomic_DNA"/>
</dbReference>
<feature type="domain" description="ABC transporter" evidence="4">
    <location>
        <begin position="24"/>
        <end position="257"/>
    </location>
</feature>
<accession>A0A1J4RUF6</accession>
<dbReference type="SMART" id="SM00382">
    <property type="entry name" value="AAA"/>
    <property type="match status" value="1"/>
</dbReference>
<dbReference type="InterPro" id="IPR050763">
    <property type="entry name" value="ABC_transporter_ATP-binding"/>
</dbReference>
<dbReference type="Pfam" id="PF00005">
    <property type="entry name" value="ABC_tran"/>
    <property type="match status" value="1"/>
</dbReference>
<keyword evidence="2" id="KW-0547">Nucleotide-binding</keyword>
<dbReference type="AlphaFoldDB" id="A0A1J4RUF6"/>
<dbReference type="PANTHER" id="PTHR42711">
    <property type="entry name" value="ABC TRANSPORTER ATP-BINDING PROTEIN"/>
    <property type="match status" value="1"/>
</dbReference>
<evidence type="ECO:0000256" key="1">
    <source>
        <dbReference type="ARBA" id="ARBA00022448"/>
    </source>
</evidence>
<evidence type="ECO:0000313" key="6">
    <source>
        <dbReference type="Proteomes" id="UP000183144"/>
    </source>
</evidence>
<keyword evidence="3" id="KW-0067">ATP-binding</keyword>
<sequence length="329" mass="37556">MAVIEVSNLKKYYQVFQKEPGLAGSIKSLFKRKYETVKAVDDVSFSIDAGELVGFIGPNGAGKTTTLKVLSGLLYPTAGQVSVLGYTPFDRKPAFQKQFSLVMGQKNQLWWDLPALDSFLLNKEIYEVPRVQFDQTFADLVTMLDLTKVIKVQVRKLSLGQRMKCELVAALLHQPKVLFLDEPTIGLDVVMQQKIREFIKDYNQKYQATIILTSHYMDDVKELCDRVIIIDKGKIFFDGKLSEIIKKYADRKTLEVVFDRPMEKKNFATIRAAKIKTFTPKRTVFTVKREKVNQIAAELLKSFPVVDLNITESSIEDIIREVFTGRDFS</sequence>
<dbReference type="GO" id="GO:0016887">
    <property type="term" value="F:ATP hydrolysis activity"/>
    <property type="evidence" value="ECO:0007669"/>
    <property type="project" value="InterPro"/>
</dbReference>
<keyword evidence="1" id="KW-0813">Transport</keyword>
<comment type="caution">
    <text evidence="5">The sequence shown here is derived from an EMBL/GenBank/DDBJ whole genome shotgun (WGS) entry which is preliminary data.</text>
</comment>
<evidence type="ECO:0000256" key="2">
    <source>
        <dbReference type="ARBA" id="ARBA00022741"/>
    </source>
</evidence>
<gene>
    <name evidence="5" type="ORF">AUJ59_01145</name>
</gene>
<organism evidence="5 6">
    <name type="scientific">Candidatus Beckwithbacteria bacterium CG1_02_47_37</name>
    <dbReference type="NCBI Taxonomy" id="1805034"/>
    <lineage>
        <taxon>Bacteria</taxon>
        <taxon>Candidatus Beckwithiibacteriota</taxon>
    </lineage>
</organism>
<dbReference type="GO" id="GO:0005524">
    <property type="term" value="F:ATP binding"/>
    <property type="evidence" value="ECO:0007669"/>
    <property type="project" value="UniProtKB-KW"/>
</dbReference>
<dbReference type="Gene3D" id="3.40.50.300">
    <property type="entry name" value="P-loop containing nucleotide triphosphate hydrolases"/>
    <property type="match status" value="1"/>
</dbReference>
<proteinExistence type="predicted"/>
<dbReference type="InterPro" id="IPR027417">
    <property type="entry name" value="P-loop_NTPase"/>
</dbReference>
<evidence type="ECO:0000313" key="5">
    <source>
        <dbReference type="EMBL" id="OIN89605.1"/>
    </source>
</evidence>
<protein>
    <submittedName>
        <fullName evidence="5">ABC transporter</fullName>
    </submittedName>
</protein>
<dbReference type="STRING" id="1805034.AUJ59_01145"/>
<evidence type="ECO:0000259" key="4">
    <source>
        <dbReference type="PROSITE" id="PS50893"/>
    </source>
</evidence>